<dbReference type="Proteomes" id="UP000510888">
    <property type="component" value="Plasmid PPGU16_p1"/>
</dbReference>
<dbReference type="Gene3D" id="3.20.20.140">
    <property type="entry name" value="Metal-dependent hydrolases"/>
    <property type="match status" value="1"/>
</dbReference>
<dbReference type="InterPro" id="IPR032466">
    <property type="entry name" value="Metal_Hydrolase"/>
</dbReference>
<dbReference type="KEGG" id="plad:PPGU16_72420"/>
<dbReference type="GO" id="GO:0016831">
    <property type="term" value="F:carboxy-lyase activity"/>
    <property type="evidence" value="ECO:0007669"/>
    <property type="project" value="InterPro"/>
</dbReference>
<name>A0A7I8C0H8_9BURK</name>
<keyword evidence="3" id="KW-0614">Plasmid</keyword>
<gene>
    <name evidence="3" type="ORF">PPGU16_72420</name>
</gene>
<dbReference type="GO" id="GO:0016787">
    <property type="term" value="F:hydrolase activity"/>
    <property type="evidence" value="ECO:0007669"/>
    <property type="project" value="UniProtKB-KW"/>
</dbReference>
<evidence type="ECO:0000313" key="3">
    <source>
        <dbReference type="EMBL" id="BCF94175.1"/>
    </source>
</evidence>
<evidence type="ECO:0000259" key="2">
    <source>
        <dbReference type="Pfam" id="PF04909"/>
    </source>
</evidence>
<dbReference type="InterPro" id="IPR006680">
    <property type="entry name" value="Amidohydro-rel"/>
</dbReference>
<dbReference type="PANTHER" id="PTHR21240">
    <property type="entry name" value="2-AMINO-3-CARBOXYLMUCONATE-6-SEMIALDEHYDE DECARBOXYLASE"/>
    <property type="match status" value="1"/>
</dbReference>
<dbReference type="PANTHER" id="PTHR21240:SF30">
    <property type="entry name" value="AMIDOHYDROLASE-RELATED DOMAIN-CONTAINING PROTEIN-RELATED"/>
    <property type="match status" value="1"/>
</dbReference>
<feature type="domain" description="Amidohydrolase-related" evidence="2">
    <location>
        <begin position="36"/>
        <end position="330"/>
    </location>
</feature>
<dbReference type="AlphaFoldDB" id="A0A7I8C0H8"/>
<dbReference type="Pfam" id="PF04909">
    <property type="entry name" value="Amidohydro_2"/>
    <property type="match status" value="1"/>
</dbReference>
<dbReference type="GO" id="GO:0019748">
    <property type="term" value="P:secondary metabolic process"/>
    <property type="evidence" value="ECO:0007669"/>
    <property type="project" value="TreeGrafter"/>
</dbReference>
<sequence>MKGKIVLEEHLTTDLNNSLWNASGEAARNGKAYMDDVDARLLDPDGRIDEMDGWGIDIAVLSLTSPGAQSILDRAKAVDFAKRTNDEIAERFTRKHPTRLRAFATVALQSPRDAADELERAVTELGMLGALVNGYTNIGHADSAQYLDEAPVWEFWERAAALDVPVYLHPREPLPGQQRIYEGYASLVGSAWGFAHETATHAIRLMLSGLFDRYPTLTVIVGHLGEGLPLMLPRLEHRLHMQRDGAGLGQAQRRVGEYFSDNFYVTTSGHFHTKGLLDTISEIGMDRVLFSVDYPYESMQTGCEWFDQALLSENDRIKIGRTNAARLLRL</sequence>
<organism evidence="3 4">
    <name type="scientific">Paraburkholderia largidicola</name>
    <dbReference type="NCBI Taxonomy" id="3014751"/>
    <lineage>
        <taxon>Bacteria</taxon>
        <taxon>Pseudomonadati</taxon>
        <taxon>Pseudomonadota</taxon>
        <taxon>Betaproteobacteria</taxon>
        <taxon>Burkholderiales</taxon>
        <taxon>Burkholderiaceae</taxon>
        <taxon>Paraburkholderia</taxon>
    </lineage>
</organism>
<reference evidence="3 4" key="1">
    <citation type="journal article" date="2020" name="Genes (Basel)">
        <title>Genomic Comparison of Insect Gut Symbionts from Divergent Burkholderia Subclades.</title>
        <authorList>
            <person name="Takeshita K."/>
            <person name="Kikuchi Y."/>
        </authorList>
    </citation>
    <scope>NUCLEOTIDE SEQUENCE [LARGE SCALE GENOMIC DNA]</scope>
    <source>
        <strain evidence="3 4">PGU16</strain>
        <plasmid evidence="3 4">PPGU16_p1</plasmid>
    </source>
</reference>
<dbReference type="SUPFAM" id="SSF51556">
    <property type="entry name" value="Metallo-dependent hydrolases"/>
    <property type="match status" value="1"/>
</dbReference>
<evidence type="ECO:0000313" key="4">
    <source>
        <dbReference type="Proteomes" id="UP000510888"/>
    </source>
</evidence>
<evidence type="ECO:0000256" key="1">
    <source>
        <dbReference type="ARBA" id="ARBA00023239"/>
    </source>
</evidence>
<proteinExistence type="predicted"/>
<keyword evidence="3" id="KW-0378">Hydrolase</keyword>
<keyword evidence="4" id="KW-1185">Reference proteome</keyword>
<dbReference type="EMBL" id="AP023176">
    <property type="protein sequence ID" value="BCF94175.1"/>
    <property type="molecule type" value="Genomic_DNA"/>
</dbReference>
<dbReference type="InterPro" id="IPR032465">
    <property type="entry name" value="ACMSD"/>
</dbReference>
<keyword evidence="1" id="KW-0456">Lyase</keyword>
<geneLocation type="plasmid" evidence="3 4">
    <name>PPGU16_p1</name>
</geneLocation>
<protein>
    <submittedName>
        <fullName evidence="3">Amidohydrolase</fullName>
    </submittedName>
</protein>
<accession>A0A7I8C0H8</accession>
<dbReference type="RefSeq" id="WP_180725696.1">
    <property type="nucleotide sequence ID" value="NZ_AP023176.1"/>
</dbReference>
<dbReference type="GO" id="GO:0005829">
    <property type="term" value="C:cytosol"/>
    <property type="evidence" value="ECO:0007669"/>
    <property type="project" value="TreeGrafter"/>
</dbReference>